<gene>
    <name evidence="1" type="ORF">GR303_04975</name>
</gene>
<name>A0ABW9YUA7_9HYPH</name>
<organism evidence="1 2">
    <name type="scientific">Microvirga arsenatis</name>
    <dbReference type="NCBI Taxonomy" id="2692265"/>
    <lineage>
        <taxon>Bacteria</taxon>
        <taxon>Pseudomonadati</taxon>
        <taxon>Pseudomonadota</taxon>
        <taxon>Alphaproteobacteria</taxon>
        <taxon>Hyphomicrobiales</taxon>
        <taxon>Methylobacteriaceae</taxon>
        <taxon>Microvirga</taxon>
    </lineage>
</organism>
<keyword evidence="2" id="KW-1185">Reference proteome</keyword>
<protein>
    <submittedName>
        <fullName evidence="1">Uncharacterized protein</fullName>
    </submittedName>
</protein>
<sequence length="101" mass="11356">MNEKVWVVLGLMWRLTLQPWQGASSGLVHDGKNMAVRRPLDQKVLAVLKEAMVEDRLDVAEHLLQALEALQGEPRPGSSLGDAYLLIARPRRGRRHPRQAS</sequence>
<comment type="caution">
    <text evidence="1">The sequence shown here is derived from an EMBL/GenBank/DDBJ whole genome shotgun (WGS) entry which is preliminary data.</text>
</comment>
<dbReference type="Proteomes" id="UP000818323">
    <property type="component" value="Unassembled WGS sequence"/>
</dbReference>
<proteinExistence type="predicted"/>
<dbReference type="EMBL" id="JAAAXJ010000002">
    <property type="protein sequence ID" value="NBJ23705.1"/>
    <property type="molecule type" value="Genomic_DNA"/>
</dbReference>
<dbReference type="RefSeq" id="WP_161721111.1">
    <property type="nucleotide sequence ID" value="NZ_JAAAXI010000001.1"/>
</dbReference>
<reference evidence="1 2" key="1">
    <citation type="submission" date="2020-01" db="EMBL/GenBank/DDBJ databases">
        <title>Microvirga sp. nov., an arsenate reduction bacterium isolated from Tibet hotspring sediments.</title>
        <authorList>
            <person name="Yuan C.-G."/>
        </authorList>
    </citation>
    <scope>NUCLEOTIDE SEQUENCE [LARGE SCALE GENOMIC DNA]</scope>
    <source>
        <strain evidence="1 2">SYSU G3D203</strain>
    </source>
</reference>
<evidence type="ECO:0000313" key="1">
    <source>
        <dbReference type="EMBL" id="NBJ23705.1"/>
    </source>
</evidence>
<accession>A0ABW9YUA7</accession>
<evidence type="ECO:0000313" key="2">
    <source>
        <dbReference type="Proteomes" id="UP000818323"/>
    </source>
</evidence>